<reference evidence="1 2" key="1">
    <citation type="submission" date="2014-03" db="EMBL/GenBank/DDBJ databases">
        <title>Whole genome sequence of Novosphingobium resinovorum KF1.</title>
        <authorList>
            <person name="Gan H.M."/>
            <person name="Gan H.Y."/>
            <person name="Chew T.H."/>
            <person name="Savka M.A."/>
        </authorList>
    </citation>
    <scope>NUCLEOTIDE SEQUENCE [LARGE SCALE GENOMIC DNA]</scope>
    <source>
        <strain evidence="1 2">KF1</strain>
    </source>
</reference>
<dbReference type="AlphaFoldDB" id="A0A031JPX4"/>
<dbReference type="Proteomes" id="UP000024329">
    <property type="component" value="Unassembled WGS sequence"/>
</dbReference>
<dbReference type="RefSeq" id="WP_051587133.1">
    <property type="nucleotide sequence ID" value="NZ_JFYZ01000040.1"/>
</dbReference>
<evidence type="ECO:0000313" key="2">
    <source>
        <dbReference type="Proteomes" id="UP000024329"/>
    </source>
</evidence>
<accession>A0A031JPX4</accession>
<gene>
    <name evidence="1" type="ORF">BV97_04645</name>
</gene>
<dbReference type="Pfam" id="PF18928">
    <property type="entry name" value="DUF5677"/>
    <property type="match status" value="1"/>
</dbReference>
<name>A0A031JPX4_9SPHN</name>
<protein>
    <submittedName>
        <fullName evidence="1">Uncharacterized protein</fullName>
    </submittedName>
</protein>
<dbReference type="EMBL" id="JFYZ01000040">
    <property type="protein sequence ID" value="EZP74907.1"/>
    <property type="molecule type" value="Genomic_DNA"/>
</dbReference>
<sequence length="353" mass="39260">MAEDWNMDDLHSAFLAELEKGFADHDLDDREVQAAIGRVFEEVLSSQVIALGKDLAAREQDMLVDRRAEQQGFVERNLDRWKEGFDKLERLIVMSEELGAAIASVLGAAASENNDALYEALVSNHARAVLTAREILCLMMNGFPDGALARWRTLHEVAIISQFISKHGTDTAEAFIEHRHWLSYQRALNYQNHHERAKLTPFEGAELADLKELSEMVLAKRGPDLASDYGWAAAALGKRRPKFSDLEAVTGLDHWRPRYKWSSTVNHGAYLAPLQGLGTSETVEAVRLVGQSNSGMTDPGHMTAITLTHATLPVLMMDPNLDRMAIFKIMLHLSDEIGDAFVACSEKPPPDTD</sequence>
<dbReference type="eggNOG" id="ENOG502ZAJK">
    <property type="taxonomic scope" value="Bacteria"/>
</dbReference>
<comment type="caution">
    <text evidence="1">The sequence shown here is derived from an EMBL/GenBank/DDBJ whole genome shotgun (WGS) entry which is preliminary data.</text>
</comment>
<organism evidence="1 2">
    <name type="scientific">Novosphingobium resinovorum</name>
    <dbReference type="NCBI Taxonomy" id="158500"/>
    <lineage>
        <taxon>Bacteria</taxon>
        <taxon>Pseudomonadati</taxon>
        <taxon>Pseudomonadota</taxon>
        <taxon>Alphaproteobacteria</taxon>
        <taxon>Sphingomonadales</taxon>
        <taxon>Sphingomonadaceae</taxon>
        <taxon>Novosphingobium</taxon>
    </lineage>
</organism>
<proteinExistence type="predicted"/>
<dbReference type="PATRIC" id="fig|158500.4.peg.4721"/>
<dbReference type="InterPro" id="IPR043733">
    <property type="entry name" value="DUF5677"/>
</dbReference>
<evidence type="ECO:0000313" key="1">
    <source>
        <dbReference type="EMBL" id="EZP74907.1"/>
    </source>
</evidence>